<dbReference type="AlphaFoldDB" id="A0A364K8Q1"/>
<feature type="domain" description="Lantibiotic biosynthesis protein dehydration" evidence="2">
    <location>
        <begin position="203"/>
        <end position="574"/>
    </location>
</feature>
<keyword evidence="4" id="KW-1185">Reference proteome</keyword>
<dbReference type="SUPFAM" id="SSF158745">
    <property type="entry name" value="LanC-like"/>
    <property type="match status" value="1"/>
</dbReference>
<dbReference type="PRINTS" id="PR01950">
    <property type="entry name" value="LANCSUPER"/>
</dbReference>
<proteinExistence type="predicted"/>
<dbReference type="InterPro" id="IPR007822">
    <property type="entry name" value="LANC-like"/>
</dbReference>
<dbReference type="EMBL" id="QJKK01000001">
    <property type="protein sequence ID" value="RAL26673.1"/>
    <property type="molecule type" value="Genomic_DNA"/>
</dbReference>
<accession>A0A364K8Q1</accession>
<dbReference type="SMART" id="SM01260">
    <property type="entry name" value="LANC_like"/>
    <property type="match status" value="1"/>
</dbReference>
<keyword evidence="1" id="KW-0862">Zinc</keyword>
<dbReference type="InterPro" id="IPR025410">
    <property type="entry name" value="Lant_dehyd"/>
</dbReference>
<feature type="binding site" evidence="1">
    <location>
        <position position="960"/>
    </location>
    <ligand>
        <name>Zn(2+)</name>
        <dbReference type="ChEBI" id="CHEBI:29105"/>
    </ligand>
</feature>
<keyword evidence="1" id="KW-0479">Metal-binding</keyword>
<evidence type="ECO:0000313" key="3">
    <source>
        <dbReference type="EMBL" id="RAL26673.1"/>
    </source>
</evidence>
<dbReference type="Gene3D" id="1.50.10.10">
    <property type="match status" value="1"/>
</dbReference>
<reference evidence="3 4" key="1">
    <citation type="submission" date="2018-06" db="EMBL/GenBank/DDBJ databases">
        <title>Thermoflavimicrobium daqus sp. nov., a thermophilic microbe isolated from Moutai-flavour Daqu.</title>
        <authorList>
            <person name="Wang X."/>
            <person name="Zhou H."/>
        </authorList>
    </citation>
    <scope>NUCLEOTIDE SEQUENCE [LARGE SCALE GENOMIC DNA]</scope>
    <source>
        <strain evidence="3 4">FBKL4.011</strain>
    </source>
</reference>
<reference evidence="3 4" key="2">
    <citation type="submission" date="2018-06" db="EMBL/GenBank/DDBJ databases">
        <authorList>
            <person name="Zhirakovskaya E."/>
        </authorList>
    </citation>
    <scope>NUCLEOTIDE SEQUENCE [LARGE SCALE GENOMIC DNA]</scope>
    <source>
        <strain evidence="3 4">FBKL4.011</strain>
    </source>
</reference>
<evidence type="ECO:0000256" key="1">
    <source>
        <dbReference type="PIRSR" id="PIRSR607822-1"/>
    </source>
</evidence>
<dbReference type="RefSeq" id="WP_113657278.1">
    <property type="nucleotide sequence ID" value="NZ_KZ845663.1"/>
</dbReference>
<dbReference type="Pfam" id="PF13575">
    <property type="entry name" value="DUF4135"/>
    <property type="match status" value="1"/>
</dbReference>
<dbReference type="Pfam" id="PF05147">
    <property type="entry name" value="LANC_like"/>
    <property type="match status" value="1"/>
</dbReference>
<name>A0A364K8Q1_9BACL</name>
<sequence>MNTKQWVQAYYLHELKIPVQVEQKFQNSTKAEKWLQGMKSSNQVVQYRLQKAGLNVDQFHYLLENMEKVLEYQETSLPWLTQLKHIFETASLYQDHTLSTSLAHPFLHFIDPFLRKAKHDLETCLKPLSSHHPYFDQRQVIDSILHYLQQTLMKIAVKTLILEVNIAKLNDELIGNTPEERFQSFVEQKITRYDDIKQILLDYPVLARLLTETTETIIYNHIQMINRYIQDFQEIQSFFPKNKELLLVKLHIGEGDTHNKGQTVTIFEFAKGQKVVYKPRDLRIDHGFQELLQWLNDKGFYHSYLPIKIIQKDKYGWMEFIPYKACQTPDEIKQFYYRQGGYIAILYLLYATDFHLENLIAYGSHPFLIDLESLFHKSISMNEQTTAQHEAMKFLFKSIHRIGILPTPYRLDPENTVEVSGIGGKEGQLVTKKADHLQNDQTDQIQIGKVKRFLEAKQHRPRLNGKVVDPIHYLTDLIAGFREAYTILLNNKSELQKLLESFKAYHVRQIFRGTSVYSSLLLASYHPDYLQQGMDRVRLFDKLWSFSKTASEFLYITDSECRDLLQGDVPYFYTKVDSRHAWDSRGQEITNVFEKSGWELVQERLAYLSKEDLEHQTYQIYMSMMTLVENWNQLPSHVQEMNKPFKPINTTSSQNMAIQVGQYLAKQAIWGKDQTDVTWIGLNLNPFGKMTYNPLSFGLYDGVMGIALFFAYLGDEVKDESYTQLARAAVKTVIEHGIPTNQNNLSAFYGSTSILYGLATLYELWKDESLLDSIEPLLDSLESLIQEDQVYDLLGGSAGALLALLKLYRLTGKERALQLAKQCGDHLLTHQVACDTGMAWPSPFNSRPLGGFSHGVVGIALSLYRLFQVTQEEKHLTTCKQALNYQDALFDHDQGCWRDLRDPSHGNNAEQQAWCHGTPGILLGYTEMWGILTPSQKEMVSVAVQSFFENNWKENHSLCHGELGNLAILKHVQSKLNIPDHRLEQVKQRLKQQIEKHGFISGLPNRAESLSFMLGLAGMGLSLLYIDQDQPMPPILYLG</sequence>
<dbReference type="InterPro" id="IPR012341">
    <property type="entry name" value="6hp_glycosidase-like_sf"/>
</dbReference>
<dbReference type="NCBIfam" id="TIGR03897">
    <property type="entry name" value="lanti_2_LanM"/>
    <property type="match status" value="1"/>
</dbReference>
<gene>
    <name evidence="3" type="ORF">DL897_01075</name>
</gene>
<feature type="binding site" evidence="1">
    <location>
        <position position="959"/>
    </location>
    <ligand>
        <name>Zn(2+)</name>
        <dbReference type="ChEBI" id="CHEBI:29105"/>
    </ligand>
</feature>
<dbReference type="InterPro" id="IPR017146">
    <property type="entry name" value="Lanti_2_LanM"/>
</dbReference>
<protein>
    <recommendedName>
        <fullName evidence="2">Lantibiotic biosynthesis protein dehydration domain-containing protein</fullName>
    </recommendedName>
</protein>
<dbReference type="Proteomes" id="UP000251213">
    <property type="component" value="Unassembled WGS sequence"/>
</dbReference>
<evidence type="ECO:0000313" key="4">
    <source>
        <dbReference type="Proteomes" id="UP000251213"/>
    </source>
</evidence>
<dbReference type="PIRSF" id="PIRSF037228">
    <property type="entry name" value="Lant_mod_RumM"/>
    <property type="match status" value="1"/>
</dbReference>
<feature type="binding site" evidence="1">
    <location>
        <position position="915"/>
    </location>
    <ligand>
        <name>Zn(2+)</name>
        <dbReference type="ChEBI" id="CHEBI:29105"/>
    </ligand>
</feature>
<organism evidence="3 4">
    <name type="scientific">Thermoflavimicrobium daqui</name>
    <dbReference type="NCBI Taxonomy" id="2137476"/>
    <lineage>
        <taxon>Bacteria</taxon>
        <taxon>Bacillati</taxon>
        <taxon>Bacillota</taxon>
        <taxon>Bacilli</taxon>
        <taxon>Bacillales</taxon>
        <taxon>Thermoactinomycetaceae</taxon>
        <taxon>Thermoflavimicrobium</taxon>
    </lineage>
</organism>
<dbReference type="GO" id="GO:0031179">
    <property type="term" value="P:peptide modification"/>
    <property type="evidence" value="ECO:0007669"/>
    <property type="project" value="InterPro"/>
</dbReference>
<comment type="caution">
    <text evidence="3">The sequence shown here is derived from an EMBL/GenBank/DDBJ whole genome shotgun (WGS) entry which is preliminary data.</text>
</comment>
<dbReference type="GO" id="GO:0005975">
    <property type="term" value="P:carbohydrate metabolic process"/>
    <property type="evidence" value="ECO:0007669"/>
    <property type="project" value="InterPro"/>
</dbReference>
<dbReference type="GO" id="GO:0046872">
    <property type="term" value="F:metal ion binding"/>
    <property type="evidence" value="ECO:0007669"/>
    <property type="project" value="UniProtKB-KW"/>
</dbReference>
<dbReference type="CDD" id="cd04792">
    <property type="entry name" value="LanM-like"/>
    <property type="match status" value="1"/>
</dbReference>
<dbReference type="OrthoDB" id="9148343at2"/>
<evidence type="ECO:0000259" key="2">
    <source>
        <dbReference type="Pfam" id="PF13575"/>
    </source>
</evidence>